<evidence type="ECO:0000313" key="3">
    <source>
        <dbReference type="Proteomes" id="UP000230233"/>
    </source>
</evidence>
<dbReference type="AlphaFoldDB" id="A0A2G5TL93"/>
<dbReference type="EMBL" id="PDUG01000005">
    <property type="protein sequence ID" value="PIC28037.1"/>
    <property type="molecule type" value="Genomic_DNA"/>
</dbReference>
<keyword evidence="1" id="KW-0732">Signal</keyword>
<evidence type="ECO:0008006" key="4">
    <source>
        <dbReference type="Google" id="ProtNLM"/>
    </source>
</evidence>
<evidence type="ECO:0000313" key="2">
    <source>
        <dbReference type="EMBL" id="PIC28037.1"/>
    </source>
</evidence>
<dbReference type="PANTHER" id="PTHR36938:SF3">
    <property type="entry name" value="WAP DOMAIN-CONTAINING PROTEIN"/>
    <property type="match status" value="1"/>
</dbReference>
<proteinExistence type="predicted"/>
<feature type="signal peptide" evidence="1">
    <location>
        <begin position="1"/>
        <end position="23"/>
    </location>
</feature>
<name>A0A2G5TL93_9PELO</name>
<dbReference type="OrthoDB" id="5821425at2759"/>
<feature type="chain" id="PRO_5013687244" description="Domain of unknown function DX domain-containing protein" evidence="1">
    <location>
        <begin position="24"/>
        <end position="217"/>
    </location>
</feature>
<organism evidence="2 3">
    <name type="scientific">Caenorhabditis nigoni</name>
    <dbReference type="NCBI Taxonomy" id="1611254"/>
    <lineage>
        <taxon>Eukaryota</taxon>
        <taxon>Metazoa</taxon>
        <taxon>Ecdysozoa</taxon>
        <taxon>Nematoda</taxon>
        <taxon>Chromadorea</taxon>
        <taxon>Rhabditida</taxon>
        <taxon>Rhabditina</taxon>
        <taxon>Rhabditomorpha</taxon>
        <taxon>Rhabditoidea</taxon>
        <taxon>Rhabditidae</taxon>
        <taxon>Peloderinae</taxon>
        <taxon>Caenorhabditis</taxon>
    </lineage>
</organism>
<reference evidence="3" key="1">
    <citation type="submission" date="2017-10" db="EMBL/GenBank/DDBJ databases">
        <title>Rapid genome shrinkage in a self-fertile nematode reveals novel sperm competition proteins.</title>
        <authorList>
            <person name="Yin D."/>
            <person name="Schwarz E.M."/>
            <person name="Thomas C.G."/>
            <person name="Felde R.L."/>
            <person name="Korf I.F."/>
            <person name="Cutter A.D."/>
            <person name="Schartner C.M."/>
            <person name="Ralston E.J."/>
            <person name="Meyer B.J."/>
            <person name="Haag E.S."/>
        </authorList>
    </citation>
    <scope>NUCLEOTIDE SEQUENCE [LARGE SCALE GENOMIC DNA]</scope>
    <source>
        <strain evidence="3">JU1422</strain>
    </source>
</reference>
<comment type="caution">
    <text evidence="2">The sequence shown here is derived from an EMBL/GenBank/DDBJ whole genome shotgun (WGS) entry which is preliminary data.</text>
</comment>
<evidence type="ECO:0000256" key="1">
    <source>
        <dbReference type="SAM" id="SignalP"/>
    </source>
</evidence>
<protein>
    <recommendedName>
        <fullName evidence="4">Domain of unknown function DX domain-containing protein</fullName>
    </recommendedName>
</protein>
<dbReference type="Proteomes" id="UP000230233">
    <property type="component" value="Chromosome V"/>
</dbReference>
<dbReference type="PANTHER" id="PTHR36938">
    <property type="entry name" value="PROTEIN CBG26935"/>
    <property type="match status" value="1"/>
</dbReference>
<accession>A0A2G5TL93</accession>
<sequence length="217" mass="24355">MQYSILLLFFLLILFSFIDDGEASSSPRTLKLCMYLKAIRRSTSECEQVNLDNATNVDGNSSNSTMSPLAKIIANIEKRNEKLKMTKKLKKLSPPLPQCSSNLDSGYKQCRVDITCSSGYSCETNSKTRCCMEANHSPEIETTRRTTDEFKACPSNHQMSYFCQTSRARKTVRKCKTDQDCMFSNKQAFELSGCGFNVCVVATGNFIENTLIFLGSK</sequence>
<gene>
    <name evidence="2" type="primary">Cni-T27E4.5</name>
    <name evidence="2" type="synonym">Cnig_chr_V.g20084</name>
    <name evidence="2" type="ORF">B9Z55_020084</name>
</gene>
<keyword evidence="3" id="KW-1185">Reference proteome</keyword>